<keyword evidence="8" id="KW-1185">Reference proteome</keyword>
<name>A0A8T0VN46_PANVG</name>
<feature type="transmembrane region" description="Helical" evidence="6">
    <location>
        <begin position="176"/>
        <end position="201"/>
    </location>
</feature>
<reference evidence="7" key="1">
    <citation type="submission" date="2020-05" db="EMBL/GenBank/DDBJ databases">
        <title>WGS assembly of Panicum virgatum.</title>
        <authorList>
            <person name="Lovell J.T."/>
            <person name="Jenkins J."/>
            <person name="Shu S."/>
            <person name="Juenger T.E."/>
            <person name="Schmutz J."/>
        </authorList>
    </citation>
    <scope>NUCLEOTIDE SEQUENCE</scope>
    <source>
        <strain evidence="7">AP13</strain>
    </source>
</reference>
<feature type="transmembrane region" description="Helical" evidence="6">
    <location>
        <begin position="61"/>
        <end position="82"/>
    </location>
</feature>
<feature type="transmembrane region" description="Helical" evidence="6">
    <location>
        <begin position="109"/>
        <end position="128"/>
    </location>
</feature>
<evidence type="ECO:0000256" key="6">
    <source>
        <dbReference type="SAM" id="Phobius"/>
    </source>
</evidence>
<comment type="subcellular location">
    <subcellularLocation>
        <location evidence="1">Membrane</location>
        <topology evidence="1">Multi-pass membrane protein</topology>
    </subcellularLocation>
</comment>
<dbReference type="PANTHER" id="PTHR14255:SF35">
    <property type="entry name" value="OS01G0786700 PROTEIN"/>
    <property type="match status" value="1"/>
</dbReference>
<feature type="transmembrane region" description="Helical" evidence="6">
    <location>
        <begin position="25"/>
        <end position="45"/>
    </location>
</feature>
<evidence type="ECO:0000313" key="8">
    <source>
        <dbReference type="Proteomes" id="UP000823388"/>
    </source>
</evidence>
<dbReference type="GO" id="GO:0016567">
    <property type="term" value="P:protein ubiquitination"/>
    <property type="evidence" value="ECO:0007669"/>
    <property type="project" value="TreeGrafter"/>
</dbReference>
<dbReference type="AlphaFoldDB" id="A0A8T0VN46"/>
<dbReference type="InterPro" id="IPR002781">
    <property type="entry name" value="TM_pro_TauE-like"/>
</dbReference>
<dbReference type="Pfam" id="PF01925">
    <property type="entry name" value="TauE"/>
    <property type="match status" value="1"/>
</dbReference>
<dbReference type="Proteomes" id="UP000823388">
    <property type="component" value="Chromosome 2N"/>
</dbReference>
<gene>
    <name evidence="7" type="ORF">PVAP13_2NG143206</name>
</gene>
<organism evidence="7 8">
    <name type="scientific">Panicum virgatum</name>
    <name type="common">Blackwell switchgrass</name>
    <dbReference type="NCBI Taxonomy" id="38727"/>
    <lineage>
        <taxon>Eukaryota</taxon>
        <taxon>Viridiplantae</taxon>
        <taxon>Streptophyta</taxon>
        <taxon>Embryophyta</taxon>
        <taxon>Tracheophyta</taxon>
        <taxon>Spermatophyta</taxon>
        <taxon>Magnoliopsida</taxon>
        <taxon>Liliopsida</taxon>
        <taxon>Poales</taxon>
        <taxon>Poaceae</taxon>
        <taxon>PACMAD clade</taxon>
        <taxon>Panicoideae</taxon>
        <taxon>Panicodae</taxon>
        <taxon>Paniceae</taxon>
        <taxon>Panicinae</taxon>
        <taxon>Panicum</taxon>
        <taxon>Panicum sect. Hiantes</taxon>
    </lineage>
</organism>
<feature type="transmembrane region" description="Helical" evidence="6">
    <location>
        <begin position="148"/>
        <end position="169"/>
    </location>
</feature>
<dbReference type="GO" id="GO:0016020">
    <property type="term" value="C:membrane"/>
    <property type="evidence" value="ECO:0007669"/>
    <property type="project" value="UniProtKB-SubCell"/>
</dbReference>
<proteinExistence type="inferred from homology"/>
<dbReference type="EMBL" id="CM029040">
    <property type="protein sequence ID" value="KAG2633099.1"/>
    <property type="molecule type" value="Genomic_DNA"/>
</dbReference>
<keyword evidence="4 6" id="KW-1133">Transmembrane helix</keyword>
<comment type="similarity">
    <text evidence="2">Belongs to the 4-toluene sulfonate uptake permease (TSUP) (TC 2.A.102) family.</text>
</comment>
<evidence type="ECO:0000313" key="7">
    <source>
        <dbReference type="EMBL" id="KAG2633099.1"/>
    </source>
</evidence>
<protein>
    <submittedName>
        <fullName evidence="7">Uncharacterized protein</fullName>
    </submittedName>
</protein>
<evidence type="ECO:0000256" key="2">
    <source>
        <dbReference type="ARBA" id="ARBA00009142"/>
    </source>
</evidence>
<evidence type="ECO:0000256" key="4">
    <source>
        <dbReference type="ARBA" id="ARBA00022989"/>
    </source>
</evidence>
<sequence length="216" mass="23043">MTPQSTAEDEEPLLGRNGGHRRCQWVDLLVLVTVWLCFFAMHLFIGGDGAKGAFNIKPCGIAYWLITVAQIPVAVAFTACIGHQRRKSQARHDADQAPLQSGKLDALPAYVFPVAALLTGVMSGLFGIGGGLLLNPVLLQIGVPPKTASATTMFMVLFCASMSMAQFIMRSGRASLIVFVVAGILALSAAVIACSGAARVWEEYTSGQYMSFKMPC</sequence>
<dbReference type="PANTHER" id="PTHR14255">
    <property type="entry name" value="CEREBLON"/>
    <property type="match status" value="1"/>
</dbReference>
<evidence type="ECO:0000256" key="5">
    <source>
        <dbReference type="ARBA" id="ARBA00023136"/>
    </source>
</evidence>
<dbReference type="GO" id="GO:0031464">
    <property type="term" value="C:Cul4A-RING E3 ubiquitin ligase complex"/>
    <property type="evidence" value="ECO:0007669"/>
    <property type="project" value="TreeGrafter"/>
</dbReference>
<accession>A0A8T0VN46</accession>
<keyword evidence="5 6" id="KW-0472">Membrane</keyword>
<keyword evidence="3 6" id="KW-0812">Transmembrane</keyword>
<evidence type="ECO:0000256" key="3">
    <source>
        <dbReference type="ARBA" id="ARBA00022692"/>
    </source>
</evidence>
<comment type="caution">
    <text evidence="7">The sequence shown here is derived from an EMBL/GenBank/DDBJ whole genome shotgun (WGS) entry which is preliminary data.</text>
</comment>
<evidence type="ECO:0000256" key="1">
    <source>
        <dbReference type="ARBA" id="ARBA00004141"/>
    </source>
</evidence>